<dbReference type="CDD" id="cd03351">
    <property type="entry name" value="LbH_UDP-GlcNAc_AT"/>
    <property type="match status" value="1"/>
</dbReference>
<dbReference type="EMBL" id="CP063982">
    <property type="protein sequence ID" value="UOD49363.1"/>
    <property type="molecule type" value="Genomic_DNA"/>
</dbReference>
<dbReference type="NCBIfam" id="NF003657">
    <property type="entry name" value="PRK05289.1"/>
    <property type="match status" value="1"/>
</dbReference>
<evidence type="ECO:0000256" key="6">
    <source>
        <dbReference type="ARBA" id="ARBA00023315"/>
    </source>
</evidence>
<dbReference type="Gene3D" id="1.20.1180.10">
    <property type="entry name" value="Udp N-acetylglucosamine O-acyltransferase, C-terminal domain"/>
    <property type="match status" value="1"/>
</dbReference>
<evidence type="ECO:0000256" key="3">
    <source>
        <dbReference type="ARBA" id="ARBA00022679"/>
    </source>
</evidence>
<comment type="similarity">
    <text evidence="7">Belongs to the transferase hexapeptide repeat family. LpxA subfamily.</text>
</comment>
<keyword evidence="6 7" id="KW-0012">Acyltransferase</keyword>
<comment type="function">
    <text evidence="7">Involved in the biosynthesis of lipid A, a phosphorylated glycolipid that anchors the lipopolysaccharide to the outer membrane of the cell.</text>
</comment>
<dbReference type="HAMAP" id="MF_00387">
    <property type="entry name" value="LpxA"/>
    <property type="match status" value="1"/>
</dbReference>
<dbReference type="SUPFAM" id="SSF51161">
    <property type="entry name" value="Trimeric LpxA-like enzymes"/>
    <property type="match status" value="1"/>
</dbReference>
<comment type="subunit">
    <text evidence="7">Homotrimer.</text>
</comment>
<dbReference type="RefSeq" id="WP_243477523.1">
    <property type="nucleotide sequence ID" value="NZ_CP063982.1"/>
</dbReference>
<evidence type="ECO:0000256" key="7">
    <source>
        <dbReference type="HAMAP-Rule" id="MF_00387"/>
    </source>
</evidence>
<dbReference type="NCBIfam" id="TIGR01852">
    <property type="entry name" value="lipid_A_lpxA"/>
    <property type="match status" value="1"/>
</dbReference>
<keyword evidence="7" id="KW-0963">Cytoplasm</keyword>
<dbReference type="InterPro" id="IPR029098">
    <property type="entry name" value="Acetyltransf_C"/>
</dbReference>
<keyword evidence="10" id="KW-1185">Reference proteome</keyword>
<proteinExistence type="inferred from homology"/>
<evidence type="ECO:0000259" key="8">
    <source>
        <dbReference type="Pfam" id="PF13720"/>
    </source>
</evidence>
<reference evidence="9 10" key="1">
    <citation type="submission" date="2020-11" db="EMBL/GenBank/DDBJ databases">
        <title>Algicoccus daihaiensis sp.nov., isolated from Daihai Lake in Inner Mongolia.</title>
        <authorList>
            <person name="Kai J."/>
        </authorList>
    </citation>
    <scope>NUCLEOTIDE SEQUENCE [LARGE SCALE GENOMIC DNA]</scope>
    <source>
        <strain evidence="10">f23</strain>
    </source>
</reference>
<comment type="subcellular location">
    <subcellularLocation>
        <location evidence="7">Cytoplasm</location>
    </subcellularLocation>
</comment>
<keyword evidence="2 7" id="KW-0441">Lipid A biosynthesis</keyword>
<protein>
    <recommendedName>
        <fullName evidence="7">Acyl-[acyl-carrier-protein]--UDP-N-acetylglucosamine O-acyltransferase</fullName>
        <shortName evidence="7">UDP-N-acetylglucosamine acyltransferase</shortName>
        <ecNumber evidence="7">2.3.1.129</ecNumber>
    </recommendedName>
</protein>
<evidence type="ECO:0000256" key="2">
    <source>
        <dbReference type="ARBA" id="ARBA00022556"/>
    </source>
</evidence>
<accession>A0ABY4AGF0</accession>
<dbReference type="Pfam" id="PF00132">
    <property type="entry name" value="Hexapep"/>
    <property type="match status" value="2"/>
</dbReference>
<feature type="domain" description="UDP N-acetylglucosamine O-acyltransferase C-terminal" evidence="8">
    <location>
        <begin position="177"/>
        <end position="262"/>
    </location>
</feature>
<name>A0ABY4AGF0_9BURK</name>
<organism evidence="9 10">
    <name type="scientific">Orrella daihaiensis</name>
    <dbReference type="NCBI Taxonomy" id="2782176"/>
    <lineage>
        <taxon>Bacteria</taxon>
        <taxon>Pseudomonadati</taxon>
        <taxon>Pseudomonadota</taxon>
        <taxon>Betaproteobacteria</taxon>
        <taxon>Burkholderiales</taxon>
        <taxon>Alcaligenaceae</taxon>
        <taxon>Orrella</taxon>
    </lineage>
</organism>
<evidence type="ECO:0000256" key="4">
    <source>
        <dbReference type="ARBA" id="ARBA00022737"/>
    </source>
</evidence>
<sequence>MATNIHPTAIVDPAAQIDQSVQIGPYCVIGPNVSVGRGTVFGPHCVVDGVTSIGQNNTFYRFCSIGGMPQDKKYAGEPTRLEIGDANMFREYVTLNTGTVQDGGVTRIGHDNWVMAYVHVAHDCQIGSHTILANGVQMGGHVHVGDWAIVGGLAAVHQFGKIGAHAMVGGSSALHMDVPPFVMGSGNPCVPVGINGEGLKRRGFTPEAIAALRDAYKIIYRRGLSLEDAKSQLKERQAQDPLAAESLQILLDFLTNSTRGIIRP</sequence>
<evidence type="ECO:0000313" key="9">
    <source>
        <dbReference type="EMBL" id="UOD49363.1"/>
    </source>
</evidence>
<gene>
    <name evidence="7 9" type="primary">lpxA</name>
    <name evidence="9" type="ORF">DHf2319_07620</name>
</gene>
<evidence type="ECO:0000313" key="10">
    <source>
        <dbReference type="Proteomes" id="UP000831607"/>
    </source>
</evidence>
<dbReference type="InterPro" id="IPR010137">
    <property type="entry name" value="Lipid_A_LpxA"/>
</dbReference>
<dbReference type="Pfam" id="PF13720">
    <property type="entry name" value="Acetyltransf_11"/>
    <property type="match status" value="1"/>
</dbReference>
<comment type="catalytic activity">
    <reaction evidence="7">
        <text>a (3R)-hydroxyacyl-[ACP] + UDP-N-acetyl-alpha-D-glucosamine = a UDP-3-O-[(3R)-3-hydroxyacyl]-N-acetyl-alpha-D-glucosamine + holo-[ACP]</text>
        <dbReference type="Rhea" id="RHEA:67812"/>
        <dbReference type="Rhea" id="RHEA-COMP:9685"/>
        <dbReference type="Rhea" id="RHEA-COMP:9945"/>
        <dbReference type="ChEBI" id="CHEBI:57705"/>
        <dbReference type="ChEBI" id="CHEBI:64479"/>
        <dbReference type="ChEBI" id="CHEBI:78827"/>
        <dbReference type="ChEBI" id="CHEBI:173225"/>
        <dbReference type="EC" id="2.3.1.129"/>
    </reaction>
</comment>
<keyword evidence="1 7" id="KW-0444">Lipid biosynthesis</keyword>
<evidence type="ECO:0000256" key="5">
    <source>
        <dbReference type="ARBA" id="ARBA00023098"/>
    </source>
</evidence>
<evidence type="ECO:0000256" key="1">
    <source>
        <dbReference type="ARBA" id="ARBA00022516"/>
    </source>
</evidence>
<keyword evidence="3 7" id="KW-0808">Transferase</keyword>
<comment type="pathway">
    <text evidence="7">Glycolipid biosynthesis; lipid IV(A) biosynthesis; lipid IV(A) from (3R)-3-hydroxytetradecanoyl-[acyl-carrier-protein] and UDP-N-acetyl-alpha-D-glucosamine: step 1/6.</text>
</comment>
<dbReference type="GO" id="GO:0008780">
    <property type="term" value="F:acyl-[acyl-carrier-protein]-UDP-N-acetylglucosamine O-acyltransferase activity"/>
    <property type="evidence" value="ECO:0007669"/>
    <property type="project" value="UniProtKB-EC"/>
</dbReference>
<dbReference type="Proteomes" id="UP000831607">
    <property type="component" value="Chromosome"/>
</dbReference>
<dbReference type="EC" id="2.3.1.129" evidence="7"/>
<keyword evidence="4 7" id="KW-0677">Repeat</keyword>
<dbReference type="PANTHER" id="PTHR43480">
    <property type="entry name" value="ACYL-[ACYL-CARRIER-PROTEIN]--UDP-N-ACETYLGLUCOSAMINE O-ACYLTRANSFERASE"/>
    <property type="match status" value="1"/>
</dbReference>
<dbReference type="InterPro" id="IPR001451">
    <property type="entry name" value="Hexapep"/>
</dbReference>
<dbReference type="InterPro" id="IPR011004">
    <property type="entry name" value="Trimer_LpxA-like_sf"/>
</dbReference>
<dbReference type="PANTHER" id="PTHR43480:SF1">
    <property type="entry name" value="ACYL-[ACYL-CARRIER-PROTEIN]--UDP-N-ACETYLGLUCOSAMINE O-ACYLTRANSFERASE, MITOCHONDRIAL-RELATED"/>
    <property type="match status" value="1"/>
</dbReference>
<dbReference type="Gene3D" id="2.160.10.10">
    <property type="entry name" value="Hexapeptide repeat proteins"/>
    <property type="match status" value="1"/>
</dbReference>
<keyword evidence="5 7" id="KW-0443">Lipid metabolism</keyword>
<dbReference type="PIRSF" id="PIRSF000456">
    <property type="entry name" value="UDP-GlcNAc_acltr"/>
    <property type="match status" value="1"/>
</dbReference>
<dbReference type="InterPro" id="IPR037157">
    <property type="entry name" value="Acetyltransf_C_sf"/>
</dbReference>